<keyword evidence="3 10" id="KW-0653">Protein transport</keyword>
<dbReference type="GO" id="GO:0016560">
    <property type="term" value="P:protein import into peroxisome matrix, docking"/>
    <property type="evidence" value="ECO:0007669"/>
    <property type="project" value="UniProtKB-UniRule"/>
</dbReference>
<keyword evidence="5 10" id="KW-0472">Membrane</keyword>
<evidence type="ECO:0000256" key="7">
    <source>
        <dbReference type="ARBA" id="ARBA00029502"/>
    </source>
</evidence>
<evidence type="ECO:0000256" key="11">
    <source>
        <dbReference type="SAM" id="MobiDB-lite"/>
    </source>
</evidence>
<evidence type="ECO:0000256" key="2">
    <source>
        <dbReference type="ARBA" id="ARBA00022448"/>
    </source>
</evidence>
<evidence type="ECO:0000313" key="14">
    <source>
        <dbReference type="Proteomes" id="UP000050761"/>
    </source>
</evidence>
<proteinExistence type="inferred from homology"/>
<dbReference type="AlphaFoldDB" id="A0A183FLG2"/>
<dbReference type="GO" id="GO:0005778">
    <property type="term" value="C:peroxisomal membrane"/>
    <property type="evidence" value="ECO:0007669"/>
    <property type="project" value="UniProtKB-SubCell"/>
</dbReference>
<evidence type="ECO:0000256" key="1">
    <source>
        <dbReference type="ARBA" id="ARBA00005443"/>
    </source>
</evidence>
<reference evidence="13 14" key="1">
    <citation type="submission" date="2018-11" db="EMBL/GenBank/DDBJ databases">
        <authorList>
            <consortium name="Pathogen Informatics"/>
        </authorList>
    </citation>
    <scope>NUCLEOTIDE SEQUENCE [LARGE SCALE GENOMIC DNA]</scope>
</reference>
<evidence type="ECO:0000259" key="12">
    <source>
        <dbReference type="Pfam" id="PF04695"/>
    </source>
</evidence>
<comment type="function">
    <text evidence="10">Component of the PEX13-PEX14 docking complex, a translocon channel that specifically mediates the import of peroxisomal cargo proteins bound to PEX5 receptor. The PEX13-PEX14 docking complex forms a large import pore which can be opened to a diameter of about 9 nm. Mechanistically, PEX5 receptor along with cargo proteins associates with the PEX14 subunit of the PEX13-PEX14 docking complex in the cytosol, leading to the insertion of the receptor into the organelle membrane with the concomitant translocation of the cargo into the peroxisome matrix.</text>
</comment>
<reference evidence="15" key="2">
    <citation type="submission" date="2019-09" db="UniProtKB">
        <authorList>
            <consortium name="WormBaseParasite"/>
        </authorList>
    </citation>
    <scope>IDENTIFICATION</scope>
</reference>
<evidence type="ECO:0000313" key="13">
    <source>
        <dbReference type="EMBL" id="VDO74901.1"/>
    </source>
</evidence>
<keyword evidence="4" id="KW-0811">Translocation</keyword>
<accession>A0A3P7XKG7</accession>
<dbReference type="Pfam" id="PF04695">
    <property type="entry name" value="Pex14_N"/>
    <property type="match status" value="1"/>
</dbReference>
<comment type="similarity">
    <text evidence="1 10">Belongs to the peroxin-14 family.</text>
</comment>
<dbReference type="EMBL" id="UZAH01026057">
    <property type="protein sequence ID" value="VDO74901.1"/>
    <property type="molecule type" value="Genomic_DNA"/>
</dbReference>
<dbReference type="Proteomes" id="UP000050761">
    <property type="component" value="Unassembled WGS sequence"/>
</dbReference>
<dbReference type="PANTHER" id="PTHR23058:SF0">
    <property type="entry name" value="PEROXISOMAL MEMBRANE PROTEIN PEX14"/>
    <property type="match status" value="1"/>
</dbReference>
<evidence type="ECO:0000256" key="3">
    <source>
        <dbReference type="ARBA" id="ARBA00022927"/>
    </source>
</evidence>
<organism evidence="14 15">
    <name type="scientific">Heligmosomoides polygyrus</name>
    <name type="common">Parasitic roundworm</name>
    <dbReference type="NCBI Taxonomy" id="6339"/>
    <lineage>
        <taxon>Eukaryota</taxon>
        <taxon>Metazoa</taxon>
        <taxon>Ecdysozoa</taxon>
        <taxon>Nematoda</taxon>
        <taxon>Chromadorea</taxon>
        <taxon>Rhabditida</taxon>
        <taxon>Rhabditina</taxon>
        <taxon>Rhabditomorpha</taxon>
        <taxon>Strongyloidea</taxon>
        <taxon>Heligmosomidae</taxon>
        <taxon>Heligmosomoides</taxon>
    </lineage>
</organism>
<dbReference type="WBParaSite" id="HPBE_0000809701-mRNA-1">
    <property type="protein sequence ID" value="HPBE_0000809701-mRNA-1"/>
    <property type="gene ID" value="HPBE_0000809701"/>
</dbReference>
<evidence type="ECO:0000256" key="10">
    <source>
        <dbReference type="RuleBase" id="RU367032"/>
    </source>
</evidence>
<sequence length="241" mass="26636">MGQQNRPEMVEAARKFMLTPKVRGTPFDEQRQFLLGKGVTEYEIDEARASIPEVEASSGPTAHFLAHGAEQPQQNRFTTLAQSAAMVGCMSYVGYRFVRSFILPRFFDIPDPATEEMRQLQVQVNELQNSIKFVLDSISQTTSMLSGQQQEINRALLSISHRDTDLSRVEDGISTIKSLLLSHNNFAPIITPSAKAALPSWQQPSSDPAARNGCSTPPANYKDTSEELESEEAASSDHGVF</sequence>
<dbReference type="Gene3D" id="1.10.10.10">
    <property type="entry name" value="Winged helix-like DNA-binding domain superfamily/Winged helix DNA-binding domain"/>
    <property type="match status" value="1"/>
</dbReference>
<evidence type="ECO:0000313" key="15">
    <source>
        <dbReference type="WBParaSite" id="HPBE_0000809701-mRNA-1"/>
    </source>
</evidence>
<dbReference type="InterPro" id="IPR036388">
    <property type="entry name" value="WH-like_DNA-bd_sf"/>
</dbReference>
<accession>A0A183FLG2</accession>
<evidence type="ECO:0000256" key="4">
    <source>
        <dbReference type="ARBA" id="ARBA00023010"/>
    </source>
</evidence>
<gene>
    <name evidence="13" type="ORF">HPBE_LOCUS8098</name>
</gene>
<name>A0A183FLG2_HELPZ</name>
<evidence type="ECO:0000256" key="9">
    <source>
        <dbReference type="ARBA" id="ARBA00046271"/>
    </source>
</evidence>
<feature type="region of interest" description="Disordered" evidence="11">
    <location>
        <begin position="197"/>
        <end position="241"/>
    </location>
</feature>
<feature type="domain" description="Peroxisome membrane anchor protein Pex14p N-terminal" evidence="12">
    <location>
        <begin position="6"/>
        <end position="47"/>
    </location>
</feature>
<keyword evidence="14" id="KW-1185">Reference proteome</keyword>
<dbReference type="InterPro" id="IPR006785">
    <property type="entry name" value="Pex14_N"/>
</dbReference>
<protein>
    <recommendedName>
        <fullName evidence="7 10">Peroxisomal membrane protein PEX14</fullName>
    </recommendedName>
    <alternativeName>
        <fullName evidence="8 10">Peroxin-14</fullName>
    </alternativeName>
</protein>
<dbReference type="GO" id="GO:0005102">
    <property type="term" value="F:signaling receptor binding"/>
    <property type="evidence" value="ECO:0007669"/>
    <property type="project" value="TreeGrafter"/>
</dbReference>
<keyword evidence="2 10" id="KW-0813">Transport</keyword>
<evidence type="ECO:0000256" key="6">
    <source>
        <dbReference type="ARBA" id="ARBA00023140"/>
    </source>
</evidence>
<dbReference type="PANTHER" id="PTHR23058">
    <property type="entry name" value="PEROXISOMAL MEMBRANE PROTEIN PEX14"/>
    <property type="match status" value="1"/>
</dbReference>
<dbReference type="OrthoDB" id="441517at2759"/>
<dbReference type="InterPro" id="IPR025655">
    <property type="entry name" value="PEX14"/>
</dbReference>
<evidence type="ECO:0000256" key="8">
    <source>
        <dbReference type="ARBA" id="ARBA00029691"/>
    </source>
</evidence>
<dbReference type="GO" id="GO:1990429">
    <property type="term" value="C:peroxisomal importomer complex"/>
    <property type="evidence" value="ECO:0007669"/>
    <property type="project" value="TreeGrafter"/>
</dbReference>
<evidence type="ECO:0000256" key="5">
    <source>
        <dbReference type="ARBA" id="ARBA00023136"/>
    </source>
</evidence>
<keyword evidence="6 10" id="KW-0576">Peroxisome</keyword>
<comment type="subcellular location">
    <subcellularLocation>
        <location evidence="9 10">Peroxisome membrane</location>
    </subcellularLocation>
</comment>